<dbReference type="GO" id="GO:0003676">
    <property type="term" value="F:nucleic acid binding"/>
    <property type="evidence" value="ECO:0007669"/>
    <property type="project" value="InterPro"/>
</dbReference>
<accession>E0SQ48</accession>
<dbReference type="Proteomes" id="UP000001304">
    <property type="component" value="Chromosome"/>
</dbReference>
<dbReference type="GO" id="GO:0000213">
    <property type="term" value="F:tRNA-intron lyase activity"/>
    <property type="evidence" value="ECO:0007669"/>
    <property type="project" value="InterPro"/>
</dbReference>
<sequence>MSSNNETNLNSKSVIMGQRILLRDHSIGNKLFKSFLGKPIGISKPSPMQEYVSPFILSTYDSIYLCRKNIADLNLNLRCQELLEKLKHMDRRLWLRYRVYEYLRDRGYIVRSGIKFGTDFSVYELGPGLEHAPYVVTVIDENADLTPIDIVRLGRVSHSVRKKSVLAIASDRGDITFLVFKWIKL</sequence>
<feature type="domain" description="tRNA intron endonuclease catalytic" evidence="4">
    <location>
        <begin position="93"/>
        <end position="177"/>
    </location>
</feature>
<comment type="function">
    <text evidence="3">Endonuclease that removes tRNA introns. Cleaves pre-tRNA at the 5'- and 3'-splice sites to release the intron. The products are an intron and two tRNA half-molecules bearing 2',3' cyclic phosphate and 5'-OH termini. Recognizes a pseudosymmetric substrate in which 2 bulged loops of 3 bases are separated by a stem of 4 bp.</text>
</comment>
<keyword evidence="5" id="KW-0378">Hydrolase</keyword>
<dbReference type="InterPro" id="IPR036167">
    <property type="entry name" value="tRNA_intron_Endo_cat-like_sf"/>
</dbReference>
<dbReference type="InterPro" id="IPR006677">
    <property type="entry name" value="tRNA_intron_Endonuc_cat-like"/>
</dbReference>
<keyword evidence="2" id="KW-0456">Lyase</keyword>
<dbReference type="GO" id="GO:0000379">
    <property type="term" value="P:tRNA-type intron splice site recognition and cleavage"/>
    <property type="evidence" value="ECO:0007669"/>
    <property type="project" value="TreeGrafter"/>
</dbReference>
<dbReference type="Pfam" id="PF01974">
    <property type="entry name" value="tRNA_int_endo"/>
    <property type="match status" value="1"/>
</dbReference>
<keyword evidence="6" id="KW-1185">Reference proteome</keyword>
<dbReference type="KEGG" id="iag:Igag_1376"/>
<dbReference type="InterPro" id="IPR016442">
    <property type="entry name" value="tRNA_splic_arch_short"/>
</dbReference>
<dbReference type="AlphaFoldDB" id="E0SQ48"/>
<dbReference type="InterPro" id="IPR011856">
    <property type="entry name" value="tRNA_endonuc-like_dom_sf"/>
</dbReference>
<dbReference type="Gene3D" id="3.40.1170.20">
    <property type="entry name" value="tRNA intron endonuclease, N-terminal domain"/>
    <property type="match status" value="1"/>
</dbReference>
<evidence type="ECO:0000259" key="4">
    <source>
        <dbReference type="Pfam" id="PF01974"/>
    </source>
</evidence>
<keyword evidence="1" id="KW-0819">tRNA processing</keyword>
<evidence type="ECO:0000256" key="2">
    <source>
        <dbReference type="ARBA" id="ARBA00023239"/>
    </source>
</evidence>
<evidence type="ECO:0000313" key="5">
    <source>
        <dbReference type="EMBL" id="ADM28179.1"/>
    </source>
</evidence>
<dbReference type="InterPro" id="IPR006676">
    <property type="entry name" value="tRNA_splic"/>
</dbReference>
<organism evidence="5 6">
    <name type="scientific">Ignisphaera aggregans (strain DSM 17230 / JCM 13409 / AQ1.S1)</name>
    <dbReference type="NCBI Taxonomy" id="583356"/>
    <lineage>
        <taxon>Archaea</taxon>
        <taxon>Thermoproteota</taxon>
        <taxon>Thermoprotei</taxon>
        <taxon>Desulfurococcales</taxon>
        <taxon>Desulfurococcaceae</taxon>
        <taxon>Ignisphaera</taxon>
    </lineage>
</organism>
<keyword evidence="5" id="KW-0540">Nuclease</keyword>
<evidence type="ECO:0000256" key="3">
    <source>
        <dbReference type="ARBA" id="ARBA00024798"/>
    </source>
</evidence>
<dbReference type="Gene3D" id="3.40.1350.10">
    <property type="match status" value="1"/>
</dbReference>
<dbReference type="EMBL" id="CP002098">
    <property type="protein sequence ID" value="ADM28179.1"/>
    <property type="molecule type" value="Genomic_DNA"/>
</dbReference>
<protein>
    <submittedName>
        <fullName evidence="5">tRNA intron endonuclease</fullName>
    </submittedName>
</protein>
<name>E0SQ48_IGNAA</name>
<dbReference type="BioCyc" id="IAGG583356:GHAH-1363-MONOMER"/>
<dbReference type="PANTHER" id="PTHR13070:SF0">
    <property type="entry name" value="TRNA-SPLICING ENDONUCLEASE SUBUNIT SEN34"/>
    <property type="match status" value="1"/>
</dbReference>
<gene>
    <name evidence="5" type="ordered locus">Igag_1376</name>
</gene>
<dbReference type="PIRSF" id="PIRSF005285">
    <property type="entry name" value="tRNA_splic_archaea"/>
    <property type="match status" value="1"/>
</dbReference>
<proteinExistence type="predicted"/>
<reference evidence="5 6" key="1">
    <citation type="journal article" date="2010" name="Stand. Genomic Sci.">
        <title>Complete genome sequence of Ignisphaera aggregans type strain (AQ1.S1).</title>
        <authorList>
            <person name="Goker M."/>
            <person name="Held B."/>
            <person name="Lapidus A."/>
            <person name="Nolan M."/>
            <person name="Spring S."/>
            <person name="Yasawong M."/>
            <person name="Lucas S."/>
            <person name="Glavina Del Rio T."/>
            <person name="Tice H."/>
            <person name="Cheng J.F."/>
            <person name="Goodwin L."/>
            <person name="Tapia R."/>
            <person name="Pitluck S."/>
            <person name="Liolios K."/>
            <person name="Ivanova N."/>
            <person name="Mavromatis K."/>
            <person name="Mikhailova N."/>
            <person name="Pati A."/>
            <person name="Chen A."/>
            <person name="Palaniappan K."/>
            <person name="Brambilla E."/>
            <person name="Land M."/>
            <person name="Hauser L."/>
            <person name="Chang Y.J."/>
            <person name="Jeffries C.D."/>
            <person name="Brettin T."/>
            <person name="Detter J.C."/>
            <person name="Han C."/>
            <person name="Rohde M."/>
            <person name="Sikorski J."/>
            <person name="Woyke T."/>
            <person name="Bristow J."/>
            <person name="Eisen J.A."/>
            <person name="Markowitz V."/>
            <person name="Hugenholtz P."/>
            <person name="Kyrpides N.C."/>
            <person name="Klenk H.P."/>
        </authorList>
    </citation>
    <scope>NUCLEOTIDE SEQUENCE [LARGE SCALE GENOMIC DNA]</scope>
    <source>
        <strain evidence="6">DSM 17230 / JCM 13409 / AQ1.S1</strain>
    </source>
</reference>
<dbReference type="SUPFAM" id="SSF53032">
    <property type="entry name" value="tRNA-intron endonuclease catalytic domain-like"/>
    <property type="match status" value="1"/>
</dbReference>
<dbReference type="PANTHER" id="PTHR13070">
    <property type="entry name" value="TRNA-SPLICING ENDONUCLEASE SUBUNIT SEN34-RELATED"/>
    <property type="match status" value="1"/>
</dbReference>
<dbReference type="STRING" id="583356.Igag_1376"/>
<dbReference type="HOGENOM" id="CLU_114393_0_0_2"/>
<evidence type="ECO:0000256" key="1">
    <source>
        <dbReference type="ARBA" id="ARBA00022694"/>
    </source>
</evidence>
<dbReference type="FunFam" id="3.40.1350.10:FF:000006">
    <property type="entry name" value="tRNA-splicing endonuclease"/>
    <property type="match status" value="1"/>
</dbReference>
<evidence type="ECO:0000313" key="6">
    <source>
        <dbReference type="Proteomes" id="UP000001304"/>
    </source>
</evidence>
<dbReference type="NCBIfam" id="TIGR00324">
    <property type="entry name" value="endA"/>
    <property type="match status" value="1"/>
</dbReference>
<dbReference type="CDD" id="cd22363">
    <property type="entry name" value="tRNA-intron_lyase_C"/>
    <property type="match status" value="1"/>
</dbReference>
<keyword evidence="5" id="KW-0255">Endonuclease</keyword>